<keyword evidence="3 6" id="KW-0812">Transmembrane</keyword>
<feature type="domain" description="3-oxo-5-alpha-steroid 4-dehydrogenase C-terminal" evidence="7">
    <location>
        <begin position="377"/>
        <end position="513"/>
    </location>
</feature>
<accession>A0A6N2M490</accession>
<feature type="transmembrane region" description="Helical" evidence="6">
    <location>
        <begin position="66"/>
        <end position="84"/>
    </location>
</feature>
<feature type="transmembrane region" description="Helical" evidence="6">
    <location>
        <begin position="373"/>
        <end position="392"/>
    </location>
</feature>
<dbReference type="PROSITE" id="PS50244">
    <property type="entry name" value="S5A_REDUCTASE"/>
    <property type="match status" value="2"/>
</dbReference>
<dbReference type="InterPro" id="IPR001104">
    <property type="entry name" value="3-oxo-5_a-steroid_4-DH_C"/>
</dbReference>
<dbReference type="GO" id="GO:0016020">
    <property type="term" value="C:membrane"/>
    <property type="evidence" value="ECO:0007669"/>
    <property type="project" value="UniProtKB-SubCell"/>
</dbReference>
<sequence length="513" mass="58084">MMFILLKLFFPPPFLIKAMSVICVLSLGNVGLSEVRGKHMQYSKFLNIGERKPAGKKIQVSSRTGMLIAYTPPFLAGAASFGIFPDGDLRFLLVKSTLTFHFFKRILEVLFVHRYSGGMAVESLIPITLSYFISSVFFIYAQQHREAHPEPSIDLMYQLIYHHRLLSKLRSKKDKEYRVPKGGLFELVICPHYLFEILGCSGISLVAQTLYAFAFSVGSSLYLMGRSYVTRRWYLSRFKDFPKDVKALVAFSVLLKLIFPSPFLIKAMSAVPVATLGYVGLSEVRGKHMQYSKFLNVGEKKPAGKKLQVSSRTGMLIAYTPPFLAGAASFAIFPDGDLRFLLVKSTLTFHFFKRILEVLFVHRYSGGMAVESLIPITLSYFISSVFVIYGQQLAQGLTEPAIDLMYPGLMLFLIGISGNFYHHCLLSKLRSKRDKEYRVPEGGLFELVICPHYLFEILGILGISLTAQTLYAFAFSVGTTLYRIGRSYSTRRWYLSRFKDFPKDVKALVPFVF</sequence>
<dbReference type="EMBL" id="CAADRP010001663">
    <property type="protein sequence ID" value="VFU47413.1"/>
    <property type="molecule type" value="Genomic_DNA"/>
</dbReference>
<feature type="transmembrane region" description="Helical" evidence="6">
    <location>
        <begin position="265"/>
        <end position="284"/>
    </location>
</feature>
<name>A0A6N2M490_SALVM</name>
<gene>
    <name evidence="8" type="ORF">SVIM_LOCUS303944</name>
</gene>
<keyword evidence="4 6" id="KW-1133">Transmembrane helix</keyword>
<evidence type="ECO:0000256" key="1">
    <source>
        <dbReference type="ARBA" id="ARBA00004141"/>
    </source>
</evidence>
<organism evidence="8">
    <name type="scientific">Salix viminalis</name>
    <name type="common">Common osier</name>
    <name type="synonym">Basket willow</name>
    <dbReference type="NCBI Taxonomy" id="40686"/>
    <lineage>
        <taxon>Eukaryota</taxon>
        <taxon>Viridiplantae</taxon>
        <taxon>Streptophyta</taxon>
        <taxon>Embryophyta</taxon>
        <taxon>Tracheophyta</taxon>
        <taxon>Spermatophyta</taxon>
        <taxon>Magnoliopsida</taxon>
        <taxon>eudicotyledons</taxon>
        <taxon>Gunneridae</taxon>
        <taxon>Pentapetalae</taxon>
        <taxon>rosids</taxon>
        <taxon>fabids</taxon>
        <taxon>Malpighiales</taxon>
        <taxon>Salicaceae</taxon>
        <taxon>Saliceae</taxon>
        <taxon>Salix</taxon>
    </lineage>
</organism>
<evidence type="ECO:0000256" key="6">
    <source>
        <dbReference type="SAM" id="Phobius"/>
    </source>
</evidence>
<dbReference type="GO" id="GO:0006629">
    <property type="term" value="P:lipid metabolic process"/>
    <property type="evidence" value="ECO:0007669"/>
    <property type="project" value="InterPro"/>
</dbReference>
<evidence type="ECO:0000256" key="2">
    <source>
        <dbReference type="ARBA" id="ARBA00007742"/>
    </source>
</evidence>
<evidence type="ECO:0000259" key="7">
    <source>
        <dbReference type="Pfam" id="PF02544"/>
    </source>
</evidence>
<dbReference type="Pfam" id="PF02544">
    <property type="entry name" value="Steroid_dh"/>
    <property type="match status" value="2"/>
</dbReference>
<dbReference type="GO" id="GO:0016627">
    <property type="term" value="F:oxidoreductase activity, acting on the CH-CH group of donors"/>
    <property type="evidence" value="ECO:0007669"/>
    <property type="project" value="InterPro"/>
</dbReference>
<dbReference type="PANTHER" id="PTHR10556:SF35">
    <property type="entry name" value="3-OXO-5-ALPHA-STEROID 4-DEHYDROGENASE FAMILY PROTEIN"/>
    <property type="match status" value="1"/>
</dbReference>
<comment type="similarity">
    <text evidence="2">Belongs to the steroid 5-alpha reductase family.</text>
</comment>
<dbReference type="InterPro" id="IPR039357">
    <property type="entry name" value="SRD5A/TECR"/>
</dbReference>
<feature type="transmembrane region" description="Helical" evidence="6">
    <location>
        <begin position="123"/>
        <end position="141"/>
    </location>
</feature>
<feature type="transmembrane region" description="Helical" evidence="6">
    <location>
        <begin position="14"/>
        <end position="32"/>
    </location>
</feature>
<evidence type="ECO:0000313" key="8">
    <source>
        <dbReference type="EMBL" id="VFU47413.1"/>
    </source>
</evidence>
<evidence type="ECO:0000256" key="3">
    <source>
        <dbReference type="ARBA" id="ARBA00022692"/>
    </source>
</evidence>
<dbReference type="AlphaFoldDB" id="A0A6N2M490"/>
<comment type="subcellular location">
    <subcellularLocation>
        <location evidence="1">Membrane</location>
        <topology evidence="1">Multi-pass membrane protein</topology>
    </subcellularLocation>
</comment>
<reference evidence="8" key="1">
    <citation type="submission" date="2019-03" db="EMBL/GenBank/DDBJ databases">
        <authorList>
            <person name="Mank J."/>
            <person name="Almeida P."/>
        </authorList>
    </citation>
    <scope>NUCLEOTIDE SEQUENCE</scope>
    <source>
        <strain evidence="8">78183</strain>
    </source>
</reference>
<feature type="domain" description="3-oxo-5-alpha-steroid 4-dehydrogenase C-terminal" evidence="7">
    <location>
        <begin position="156"/>
        <end position="251"/>
    </location>
</feature>
<evidence type="ECO:0000256" key="4">
    <source>
        <dbReference type="ARBA" id="ARBA00022989"/>
    </source>
</evidence>
<feature type="transmembrane region" description="Helical" evidence="6">
    <location>
        <begin position="183"/>
        <end position="204"/>
    </location>
</feature>
<protein>
    <recommendedName>
        <fullName evidence="7">3-oxo-5-alpha-steroid 4-dehydrogenase C-terminal domain-containing protein</fullName>
    </recommendedName>
</protein>
<evidence type="ECO:0000256" key="5">
    <source>
        <dbReference type="ARBA" id="ARBA00023136"/>
    </source>
</evidence>
<feature type="transmembrane region" description="Helical" evidence="6">
    <location>
        <begin position="404"/>
        <end position="422"/>
    </location>
</feature>
<keyword evidence="5 6" id="KW-0472">Membrane</keyword>
<dbReference type="FunFam" id="1.20.120.1630:FF:000017">
    <property type="entry name" value="3-oxo-5-alpha-steroid 4-dehydrogenase family protein"/>
    <property type="match status" value="2"/>
</dbReference>
<dbReference type="PANTHER" id="PTHR10556">
    <property type="entry name" value="3-OXO-5-ALPHA-STEROID 4-DEHYDROGENASE"/>
    <property type="match status" value="1"/>
</dbReference>
<proteinExistence type="inferred from homology"/>